<evidence type="ECO:0000313" key="3">
    <source>
        <dbReference type="Proteomes" id="UP001498398"/>
    </source>
</evidence>
<dbReference type="Proteomes" id="UP001498398">
    <property type="component" value="Unassembled WGS sequence"/>
</dbReference>
<feature type="region of interest" description="Disordered" evidence="1">
    <location>
        <begin position="177"/>
        <end position="196"/>
    </location>
</feature>
<dbReference type="EMBL" id="JBANRG010000083">
    <property type="protein sequence ID" value="KAK7437703.1"/>
    <property type="molecule type" value="Genomic_DNA"/>
</dbReference>
<evidence type="ECO:0000256" key="1">
    <source>
        <dbReference type="SAM" id="MobiDB-lite"/>
    </source>
</evidence>
<evidence type="ECO:0000313" key="2">
    <source>
        <dbReference type="EMBL" id="KAK7437703.1"/>
    </source>
</evidence>
<gene>
    <name evidence="2" type="ORF">VKT23_018419</name>
</gene>
<feature type="compositionally biased region" description="Basic and acidic residues" evidence="1">
    <location>
        <begin position="545"/>
        <end position="557"/>
    </location>
</feature>
<feature type="region of interest" description="Disordered" evidence="1">
    <location>
        <begin position="533"/>
        <end position="606"/>
    </location>
</feature>
<reference evidence="2 3" key="1">
    <citation type="submission" date="2024-01" db="EMBL/GenBank/DDBJ databases">
        <title>A draft genome for the cacao thread blight pathogen Marasmiellus scandens.</title>
        <authorList>
            <person name="Baruah I.K."/>
            <person name="Leung J."/>
            <person name="Bukari Y."/>
            <person name="Amoako-Attah I."/>
            <person name="Meinhardt L.W."/>
            <person name="Bailey B.A."/>
            <person name="Cohen S.P."/>
        </authorList>
    </citation>
    <scope>NUCLEOTIDE SEQUENCE [LARGE SCALE GENOMIC DNA]</scope>
    <source>
        <strain evidence="2 3">GH-19</strain>
    </source>
</reference>
<protein>
    <submittedName>
        <fullName evidence="2">Uncharacterized protein</fullName>
    </submittedName>
</protein>
<name>A0ABR1IS54_9AGAR</name>
<feature type="compositionally biased region" description="Basic residues" evidence="1">
    <location>
        <begin position="576"/>
        <end position="590"/>
    </location>
</feature>
<feature type="region of interest" description="Disordered" evidence="1">
    <location>
        <begin position="1"/>
        <end position="64"/>
    </location>
</feature>
<sequence length="655" mass="72946">MSGLDSLLNPVSPPTPPTSLKNVTNSDPGTSHRLQVMSSSSSSAGTTQNFQFSFPPPTIPPSSNSHGSLLAELLDPELNVEALKAYGVDVSQLYDPAVAASSNIFSSQLMDLDNFDDLWQFDESLLTPADPATFTEMPLSSTTISSAAIDVSTDHKNLNETTSGLQASILEHSVSPPSVPLEDLNDSTTAASSFHPPSALTHAELNHHLPMQHPRPRNRPNLTDAQKQKISASLAVAKARRARFMERVMSAHDMHQQTLKTIAEEEGFKFEMVEKLLNTSSHFKSQRNEVSKRNALMHYVKVQGLNEGNLRGGDLHHFIETNAELQKLANDKDAMAKLKQEVLDYRNAKSMGARVSPLSAAHDIRAFTDTMAAELNNLYSRTGALSFFMVTPGGRDDKGRPGFAVGGVDTMAFFRRSFKQEPWDILADFQMYRAKGDKRRGIDSGAELRAQCVNMISSGLRYTIRAERVQMNYENYETAIVQRFNVKLIWPEDINYGVIANPTKLPMDCIRKLHRALEIGTCKWVEISAHEKAKRMQEQGNSTAEKPRRKERSDKGQRRGSKKRPREDENDDSAQPRRKSPRKPTQKKRTNGGASRGRRTAEVYKSSEFIDDNDDVVGAAGDNAKQSVPIVIMMAGKQCQREFHYKRFDFKGGYS</sequence>
<comment type="caution">
    <text evidence="2">The sequence shown here is derived from an EMBL/GenBank/DDBJ whole genome shotgun (WGS) entry which is preliminary data.</text>
</comment>
<accession>A0ABR1IS54</accession>
<keyword evidence="3" id="KW-1185">Reference proteome</keyword>
<feature type="compositionally biased region" description="Polar residues" evidence="1">
    <location>
        <begin position="18"/>
        <end position="37"/>
    </location>
</feature>
<organism evidence="2 3">
    <name type="scientific">Marasmiellus scandens</name>
    <dbReference type="NCBI Taxonomy" id="2682957"/>
    <lineage>
        <taxon>Eukaryota</taxon>
        <taxon>Fungi</taxon>
        <taxon>Dikarya</taxon>
        <taxon>Basidiomycota</taxon>
        <taxon>Agaricomycotina</taxon>
        <taxon>Agaricomycetes</taxon>
        <taxon>Agaricomycetidae</taxon>
        <taxon>Agaricales</taxon>
        <taxon>Marasmiineae</taxon>
        <taxon>Omphalotaceae</taxon>
        <taxon>Marasmiellus</taxon>
    </lineage>
</organism>
<proteinExistence type="predicted"/>